<dbReference type="GO" id="GO:0003684">
    <property type="term" value="F:damaged DNA binding"/>
    <property type="evidence" value="ECO:0007669"/>
    <property type="project" value="TreeGrafter"/>
</dbReference>
<evidence type="ECO:0000313" key="9">
    <source>
        <dbReference type="EnsemblMetazoa" id="XP_026301749"/>
    </source>
</evidence>
<sequence>MWYLIDPDGDYIYLKVDREIIFGRKKGDIILKNDESISRLHASIRIKVKEVIREDKITSTCIITDLQSKYGTFIFREYEMIEVTQDGYNLQDKDKIRFGLQDNLFTVVYIPLITLVSTLNQDDRKKLERLMDEIDGAVLYDWLSICTHLTVSKAKLTEKVTCAMAYAIPIITMDYWDAVKIAIDNGQDLPEIENFVPPINESLINKQKLSLFPNIKRTKLFKDLIFMHFSTIQFKIYKKIIKMAGGTSHLYSKKNWSVEELCAPNIVVLQYSDNESTQLTQNVSSEYDLIYNTLRASKRKMVSEAEIPLAILHCSLQKYCNPAYKFGKLLKRLKPKCDSSKILNLDTQDIVSNVKILPKIISNVSINTDLSIEKSKHTIKIIPDSYNDLKSQELLSVDFNKQSIKEIKCNESQCIKETKNTSDDKIFMKTIDLNNQDTCMTRIISESSEDFNSQESSNEDFNNISVRELKCNEQCIEEKDIFNDTPIIDKNIKIMQSKQNIVNIPETNRNISESSSFLNILSKSTQHFSENLEIKKNENIQKFEESKDSVVNKKIKLNEVNSEKENFLRNSKLKEIKSNINNCQNSTQTLTDNKSDDIFEINNSKDENMEIQIINSPCKDHFHTDINDKNCKIVQTLEENRKRSKKTCKTFNENDIDEEFTISIRKKSCVENSNVELITINEEQNNSNTLTKFHSSFLRNRFHGKTFKKVYNLIPKKRITLDDMYVWNKCDITNI</sequence>
<keyword evidence="4" id="KW-0227">DNA damage</keyword>
<accession>A0A8B8HGG7</accession>
<evidence type="ECO:0000256" key="5">
    <source>
        <dbReference type="ARBA" id="ARBA00023204"/>
    </source>
</evidence>
<dbReference type="GO" id="GO:0030870">
    <property type="term" value="C:Mre11 complex"/>
    <property type="evidence" value="ECO:0007669"/>
    <property type="project" value="InterPro"/>
</dbReference>
<dbReference type="PROSITE" id="PS50006">
    <property type="entry name" value="FHA_DOMAIN"/>
    <property type="match status" value="1"/>
</dbReference>
<keyword evidence="6" id="KW-0539">Nucleus</keyword>
<reference evidence="9" key="1">
    <citation type="submission" date="2021-01" db="UniProtKB">
        <authorList>
            <consortium name="EnsemblMetazoa"/>
        </authorList>
    </citation>
    <scope>IDENTIFICATION</scope>
    <source>
        <strain evidence="9">DH4</strain>
    </source>
</reference>
<proteinExistence type="inferred from homology"/>
<dbReference type="OrthoDB" id="552194at2759"/>
<dbReference type="InterPro" id="IPR000253">
    <property type="entry name" value="FHA_dom"/>
</dbReference>
<dbReference type="InterPro" id="IPR008984">
    <property type="entry name" value="SMAD_FHA_dom_sf"/>
</dbReference>
<evidence type="ECO:0000256" key="3">
    <source>
        <dbReference type="ARBA" id="ARBA00022454"/>
    </source>
</evidence>
<keyword evidence="5" id="KW-0234">DNA repair</keyword>
<dbReference type="CDD" id="cd22667">
    <property type="entry name" value="FHA_NBN"/>
    <property type="match status" value="1"/>
</dbReference>
<dbReference type="Gene3D" id="3.40.50.10190">
    <property type="entry name" value="BRCT domain"/>
    <property type="match status" value="1"/>
</dbReference>
<dbReference type="Gene3D" id="3.40.50.10980">
    <property type="entry name" value="Nibrin, BRCT2 domain"/>
    <property type="match status" value="1"/>
</dbReference>
<reference evidence="11" key="2">
    <citation type="submission" date="2025-04" db="UniProtKB">
        <authorList>
            <consortium name="RefSeq"/>
        </authorList>
    </citation>
    <scope>IDENTIFICATION</scope>
    <source>
        <strain evidence="11">DH4</strain>
        <tissue evidence="11">Whole body</tissue>
    </source>
</reference>
<dbReference type="Pfam" id="PF16508">
    <property type="entry name" value="NIBRIN_BRCT_II"/>
    <property type="match status" value="1"/>
</dbReference>
<dbReference type="Proteomes" id="UP000005203">
    <property type="component" value="Unplaced"/>
</dbReference>
<dbReference type="GeneID" id="102653753"/>
<evidence type="ECO:0000313" key="10">
    <source>
        <dbReference type="Proteomes" id="UP000005203"/>
    </source>
</evidence>
<feature type="domain" description="FHA" evidence="8">
    <location>
        <begin position="20"/>
        <end position="74"/>
    </location>
</feature>
<organism evidence="9">
    <name type="scientific">Apis mellifera</name>
    <name type="common">Honeybee</name>
    <dbReference type="NCBI Taxonomy" id="7460"/>
    <lineage>
        <taxon>Eukaryota</taxon>
        <taxon>Metazoa</taxon>
        <taxon>Ecdysozoa</taxon>
        <taxon>Arthropoda</taxon>
        <taxon>Hexapoda</taxon>
        <taxon>Insecta</taxon>
        <taxon>Pterygota</taxon>
        <taxon>Neoptera</taxon>
        <taxon>Endopterygota</taxon>
        <taxon>Hymenoptera</taxon>
        <taxon>Apocrita</taxon>
        <taxon>Aculeata</taxon>
        <taxon>Apoidea</taxon>
        <taxon>Anthophila</taxon>
        <taxon>Apidae</taxon>
        <taxon>Apis</taxon>
    </lineage>
</organism>
<dbReference type="GO" id="GO:0007095">
    <property type="term" value="P:mitotic G2 DNA damage checkpoint signaling"/>
    <property type="evidence" value="ECO:0007669"/>
    <property type="project" value="InterPro"/>
</dbReference>
<dbReference type="InterPro" id="IPR043014">
    <property type="entry name" value="Nibrin_BRCT2_sf"/>
</dbReference>
<evidence type="ECO:0000256" key="6">
    <source>
        <dbReference type="ARBA" id="ARBA00023242"/>
    </source>
</evidence>
<dbReference type="PANTHER" id="PTHR12162">
    <property type="entry name" value="NIBRIN-RELATED"/>
    <property type="match status" value="1"/>
</dbReference>
<evidence type="ECO:0000256" key="4">
    <source>
        <dbReference type="ARBA" id="ARBA00022763"/>
    </source>
</evidence>
<dbReference type="SUPFAM" id="SSF52113">
    <property type="entry name" value="BRCT domain"/>
    <property type="match status" value="1"/>
</dbReference>
<evidence type="ECO:0000256" key="7">
    <source>
        <dbReference type="ARBA" id="ARBA00044757"/>
    </source>
</evidence>
<dbReference type="EnsemblMetazoa" id="XM_026445964">
    <property type="protein sequence ID" value="XP_026301749"/>
    <property type="gene ID" value="LOC102653753"/>
</dbReference>
<dbReference type="Pfam" id="PF00498">
    <property type="entry name" value="FHA"/>
    <property type="match status" value="1"/>
</dbReference>
<evidence type="ECO:0000313" key="11">
    <source>
        <dbReference type="RefSeq" id="XP_026301749.1"/>
    </source>
</evidence>
<dbReference type="AlphaFoldDB" id="A0A7M7MVV2"/>
<evidence type="ECO:0000256" key="2">
    <source>
        <dbReference type="ARBA" id="ARBA00004286"/>
    </source>
</evidence>
<keyword evidence="3" id="KW-0158">Chromosome</keyword>
<dbReference type="PANTHER" id="PTHR12162:SF0">
    <property type="entry name" value="NIBRIN"/>
    <property type="match status" value="1"/>
</dbReference>
<dbReference type="GO" id="GO:0000724">
    <property type="term" value="P:double-strand break repair via homologous recombination"/>
    <property type="evidence" value="ECO:0007669"/>
    <property type="project" value="TreeGrafter"/>
</dbReference>
<keyword evidence="10" id="KW-1185">Reference proteome</keyword>
<dbReference type="InterPro" id="IPR040227">
    <property type="entry name" value="Nibrin-rel"/>
</dbReference>
<evidence type="ECO:0000256" key="1">
    <source>
        <dbReference type="ARBA" id="ARBA00004123"/>
    </source>
</evidence>
<dbReference type="KEGG" id="ame:102653753"/>
<dbReference type="InterPro" id="IPR036420">
    <property type="entry name" value="BRCT_dom_sf"/>
</dbReference>
<dbReference type="SUPFAM" id="SSF49879">
    <property type="entry name" value="SMAD/FHA domain"/>
    <property type="match status" value="1"/>
</dbReference>
<protein>
    <submittedName>
        <fullName evidence="11">Nibrin isoform X1</fullName>
    </submittedName>
</protein>
<dbReference type="RefSeq" id="XP_026301749.1">
    <property type="nucleotide sequence ID" value="XM_026445964.1"/>
</dbReference>
<dbReference type="InterPro" id="IPR032429">
    <property type="entry name" value="Nibrin_BRCT2"/>
</dbReference>
<dbReference type="GO" id="GO:0005694">
    <property type="term" value="C:chromosome"/>
    <property type="evidence" value="ECO:0007669"/>
    <property type="project" value="UniProtKB-SubCell"/>
</dbReference>
<dbReference type="CDD" id="cd17741">
    <property type="entry name" value="BRCT_nibrin"/>
    <property type="match status" value="1"/>
</dbReference>
<accession>A0A7M7MVV2</accession>
<dbReference type="Gene3D" id="2.60.200.20">
    <property type="match status" value="1"/>
</dbReference>
<comment type="subcellular location">
    <subcellularLocation>
        <location evidence="2">Chromosome</location>
    </subcellularLocation>
    <subcellularLocation>
        <location evidence="1">Nucleus</location>
    </subcellularLocation>
</comment>
<name>A0A7M7MVV2_APIME</name>
<comment type="similarity">
    <text evidence="7">Belongs to the Nibrin family.</text>
</comment>
<evidence type="ECO:0000259" key="8">
    <source>
        <dbReference type="PROSITE" id="PS50006"/>
    </source>
</evidence>
<gene>
    <name evidence="11" type="primary">LOC102653753</name>
</gene>